<protein>
    <submittedName>
        <fullName evidence="1">Signal peptide protein</fullName>
    </submittedName>
</protein>
<dbReference type="RefSeq" id="WP_045778535.1">
    <property type="nucleotide sequence ID" value="NZ_LAJX01000049.1"/>
</dbReference>
<dbReference type="InterPro" id="IPR035919">
    <property type="entry name" value="EAL_sf"/>
</dbReference>
<gene>
    <name evidence="1" type="ORF">VZ94_05965</name>
</gene>
<dbReference type="Proteomes" id="UP000033684">
    <property type="component" value="Unassembled WGS sequence"/>
</dbReference>
<sequence length="287" mass="32514">MPLQQLVNHFNDRFEQEHHANFRPFIVENGAVQGWFGPIRMGSRFSPVRMLTDYEAITGHLVQLAVAPHTGSLPYDTGFEFTHFLTDSISQPTDFQSVINLDRLCRTVHMLNYLSYAHVNGRLFLDVDPRHILGVDSNHGVYFEEIIVKCGLATSNVVISMAVNPFYILHHNQLLAGLNNYRKQGYQIALNIGRWYSANGLVDFVTKLAPNFVRIDVPEHNPHALKAEMPWPYALDSLQQLVTLIGGQSILQQVNYQDQAFTASAAGFDWVQGGYYDKLAVDHLRCL</sequence>
<accession>A0A0F3IKS6</accession>
<dbReference type="Gene3D" id="3.20.20.450">
    <property type="entry name" value="EAL domain"/>
    <property type="match status" value="1"/>
</dbReference>
<reference evidence="2" key="1">
    <citation type="submission" date="2015-03" db="EMBL/GenBank/DDBJ databases">
        <title>Draft genome sequence of a novel methanotroph (Sn10-6) isolated from flooded ricefield rhizosphere in India.</title>
        <authorList>
            <person name="Pandit P.S."/>
            <person name="Pore S.D."/>
            <person name="Arora P."/>
            <person name="Kapse N.G."/>
            <person name="Dhakephalkar P.K."/>
            <person name="Rahalkar M.C."/>
        </authorList>
    </citation>
    <scope>NUCLEOTIDE SEQUENCE [LARGE SCALE GENOMIC DNA]</scope>
    <source>
        <strain evidence="2">Sn10-6</strain>
    </source>
</reference>
<evidence type="ECO:0000313" key="1">
    <source>
        <dbReference type="EMBL" id="KJV07282.1"/>
    </source>
</evidence>
<keyword evidence="2" id="KW-1185">Reference proteome</keyword>
<proteinExistence type="predicted"/>
<name>A0A0F3IKS6_9GAMM</name>
<organism evidence="1 2">
    <name type="scientific">Methylocucumis oryzae</name>
    <dbReference type="NCBI Taxonomy" id="1632867"/>
    <lineage>
        <taxon>Bacteria</taxon>
        <taxon>Pseudomonadati</taxon>
        <taxon>Pseudomonadota</taxon>
        <taxon>Gammaproteobacteria</taxon>
        <taxon>Methylococcales</taxon>
        <taxon>Methylococcaceae</taxon>
        <taxon>Methylocucumis</taxon>
    </lineage>
</organism>
<evidence type="ECO:0000313" key="2">
    <source>
        <dbReference type="Proteomes" id="UP000033684"/>
    </source>
</evidence>
<dbReference type="AlphaFoldDB" id="A0A0F3IKS6"/>
<comment type="caution">
    <text evidence="1">The sequence shown here is derived from an EMBL/GenBank/DDBJ whole genome shotgun (WGS) entry which is preliminary data.</text>
</comment>
<dbReference type="OrthoDB" id="1673646at2"/>
<dbReference type="EMBL" id="LAJX01000049">
    <property type="protein sequence ID" value="KJV07282.1"/>
    <property type="molecule type" value="Genomic_DNA"/>
</dbReference>
<dbReference type="SUPFAM" id="SSF141868">
    <property type="entry name" value="EAL domain-like"/>
    <property type="match status" value="1"/>
</dbReference>
<reference evidence="1 2" key="2">
    <citation type="journal article" date="2016" name="Microb. Ecol.">
        <title>Genome Characteristics of a Novel Type I Methanotroph (Sn10-6) Isolated from a Flooded Indian Rice Field.</title>
        <authorList>
            <person name="Rahalkar M.C."/>
            <person name="Pandit P.S."/>
            <person name="Dhakephalkar P.K."/>
            <person name="Pore S."/>
            <person name="Arora P."/>
            <person name="Kapse N."/>
        </authorList>
    </citation>
    <scope>NUCLEOTIDE SEQUENCE [LARGE SCALE GENOMIC DNA]</scope>
    <source>
        <strain evidence="1 2">Sn10-6</strain>
    </source>
</reference>
<dbReference type="PATRIC" id="fig|1632867.3.peg.4577"/>